<feature type="coiled-coil region" evidence="1">
    <location>
        <begin position="420"/>
        <end position="517"/>
    </location>
</feature>
<evidence type="ECO:0008006" key="4">
    <source>
        <dbReference type="Google" id="ProtNLM"/>
    </source>
</evidence>
<dbReference type="EMBL" id="JAVFJF020000021">
    <property type="protein sequence ID" value="MEJ8675332.1"/>
    <property type="molecule type" value="Genomic_DNA"/>
</dbReference>
<keyword evidence="3" id="KW-1185">Reference proteome</keyword>
<organism evidence="2 3">
    <name type="scientific">Chromobacterium amazonense</name>
    <dbReference type="NCBI Taxonomy" id="1382803"/>
    <lineage>
        <taxon>Bacteria</taxon>
        <taxon>Pseudomonadati</taxon>
        <taxon>Pseudomonadota</taxon>
        <taxon>Betaproteobacteria</taxon>
        <taxon>Neisseriales</taxon>
        <taxon>Chromobacteriaceae</taxon>
        <taxon>Chromobacterium</taxon>
    </lineage>
</organism>
<sequence length="667" mass="76527">MLGLKLENLKISVITKDEEFGVSIPFENGLNIIRAENSSGKSTVINSIAYALGLDATLGPSSHSPFPNSVKYAISKNKKNKNEIGLNVIDSFIDLTLYNSANIKIQLRRYINGNNKKITVTDENGESIDYFLGSAGNIGSAKNDRGFHYWLERFIGWKMPAIPKFDGSEGHLYLECIFPLFFIEQKRGWSEIQANTPSSFQLKDIKKTAIEFCLGVTDFQKRNEVEKYKKIIAGLKIDWEKVKSSLQTLAELHNLKIEFNYDIDSNEWLDFSTLYYLSDGNQTPIGQFVTSLKRRIKDLNYSLQGWSFSAELDELINSRRITTRKLILVSERSDSLHQSMIRIDKKLKLIESDTIKYKQLRRLISVGAENGIILETENCPICNTNLKESFTAANEHNHPLTIDQNITYLEEQRKFYLGLKNKTKEELINIENEKAAISTEVHNIENKIKLYKNEEKEYLSTFGEELKSIAELNITKNEYEKIILQKEKLNKLAESISREYRNTYNSLEIAKKDLREKVSSYILNSLKEKLIGNLSDFSYQNNNINWLKISEQTYRPELDGFDIVADTSASDYIRIIWSYTLALLELGIEINEVKHGGFVVFDEPRQHETSHNSFEALLNKSAEKFKLDGQVIIATSIPSKEILPFKEKGANVIIFEDGEYMLNPIHQ</sequence>
<gene>
    <name evidence="2" type="ORF">QCL97_011405</name>
</gene>
<evidence type="ECO:0000313" key="3">
    <source>
        <dbReference type="Proteomes" id="UP001224516"/>
    </source>
</evidence>
<comment type="caution">
    <text evidence="2">The sequence shown here is derived from an EMBL/GenBank/DDBJ whole genome shotgun (WGS) entry which is preliminary data.</text>
</comment>
<evidence type="ECO:0000313" key="2">
    <source>
        <dbReference type="EMBL" id="MEJ8675332.1"/>
    </source>
</evidence>
<protein>
    <recommendedName>
        <fullName evidence="4">Rad50/SbcC-type AAA domain-containing protein</fullName>
    </recommendedName>
</protein>
<dbReference type="Proteomes" id="UP001224516">
    <property type="component" value="Unassembled WGS sequence"/>
</dbReference>
<keyword evidence="1" id="KW-0175">Coiled coil</keyword>
<dbReference type="InterPro" id="IPR027417">
    <property type="entry name" value="P-loop_NTPase"/>
</dbReference>
<dbReference type="Gene3D" id="3.40.50.300">
    <property type="entry name" value="P-loop containing nucleotide triphosphate hydrolases"/>
    <property type="match status" value="1"/>
</dbReference>
<reference evidence="2 3" key="1">
    <citation type="submission" date="2023-12" db="EMBL/GenBank/DDBJ databases">
        <title>Evaluation and characterization of a potential secondary metabolite violacein from indigenous Chromobacterium amazonense SAM215.</title>
        <authorList>
            <person name="Tarafdar M.R."/>
            <person name="Abedin S.M."/>
            <person name="Atiqua A."/>
            <person name="Saha A."/>
            <person name="Khan S.N."/>
        </authorList>
    </citation>
    <scope>NUCLEOTIDE SEQUENCE [LARGE SCALE GENOMIC DNA]</scope>
    <source>
        <strain evidence="2 3">SAM215</strain>
    </source>
</reference>
<accession>A0ABU8V2I0</accession>
<evidence type="ECO:0000256" key="1">
    <source>
        <dbReference type="SAM" id="Coils"/>
    </source>
</evidence>
<dbReference type="RefSeq" id="WP_307909225.1">
    <property type="nucleotide sequence ID" value="NZ_JAVFJF020000021.1"/>
</dbReference>
<proteinExistence type="predicted"/>
<name>A0ABU8V2I0_9NEIS</name>